<dbReference type="OrthoDB" id="272370at2759"/>
<sequence length="273" mass="32506">MKIVVEGGANVLIDYGDPDWLYRLCKKFPESLRQCNQYTLENFRYIIEEIKPFLGDLVCPMELKPIPLHQIELIRHYFTNLDDNKVNLLRIKQLKGNSFRETVFQDHFTSIYQSDAGGILMEIKPKWLFSRLEYCRNCTHNIIKGRRINYCYKVLLNNAQHFRDIVSNCNRVPLEFVEDMIRYFDGSDNVLSILHDAQREFDTQQSDFTNSKDVSNELLCCMTLRDVTCFLEWHPDLPIKVNVVDMDLKLRNKWTHWLRTNQDLERCQSKVFH</sequence>
<keyword evidence="6 9" id="KW-0547">Nucleotide-binding</keyword>
<comment type="catalytic activity">
    <reaction evidence="9">
        <text>1D-myo-inositol 1,3,4,5,6-pentakisphosphate + ATP = 1D-myo-inositol hexakisphosphate + ADP + H(+)</text>
        <dbReference type="Rhea" id="RHEA:20313"/>
        <dbReference type="ChEBI" id="CHEBI:15378"/>
        <dbReference type="ChEBI" id="CHEBI:30616"/>
        <dbReference type="ChEBI" id="CHEBI:57733"/>
        <dbReference type="ChEBI" id="CHEBI:58130"/>
        <dbReference type="ChEBI" id="CHEBI:456216"/>
        <dbReference type="EC" id="2.7.1.158"/>
    </reaction>
</comment>
<gene>
    <name evidence="10" type="ORF">ZYGR_0AI06070</name>
</gene>
<protein>
    <recommendedName>
        <fullName evidence="4 9">Inositol-pentakisphosphate 2-kinase</fullName>
        <ecNumber evidence="3 9">2.7.1.158</ecNumber>
    </recommendedName>
</protein>
<evidence type="ECO:0000256" key="3">
    <source>
        <dbReference type="ARBA" id="ARBA00012023"/>
    </source>
</evidence>
<comment type="caution">
    <text evidence="10">The sequence shown here is derived from an EMBL/GenBank/DDBJ whole genome shotgun (WGS) entry which is preliminary data.</text>
</comment>
<evidence type="ECO:0000256" key="4">
    <source>
        <dbReference type="ARBA" id="ARBA00014846"/>
    </source>
</evidence>
<accession>A0A1Q3ACU8</accession>
<dbReference type="EMBL" id="BDGX01000035">
    <property type="protein sequence ID" value="GAV53323.1"/>
    <property type="molecule type" value="Genomic_DNA"/>
</dbReference>
<evidence type="ECO:0000256" key="7">
    <source>
        <dbReference type="ARBA" id="ARBA00022777"/>
    </source>
</evidence>
<dbReference type="PANTHER" id="PTHR14456:SF2">
    <property type="entry name" value="INOSITOL-PENTAKISPHOSPHATE 2-KINASE"/>
    <property type="match status" value="1"/>
</dbReference>
<dbReference type="GO" id="GO:0005634">
    <property type="term" value="C:nucleus"/>
    <property type="evidence" value="ECO:0007669"/>
    <property type="project" value="TreeGrafter"/>
</dbReference>
<comment type="function">
    <text evidence="1">Has kinase activity and phosphorylates inositol-1,3,4,5,6-pentakisphosphate (Ins(1,3,4,5,6)P5) to produce 1,2,3,4,5,6-hexakisphosphate (InsP6), also known as phytate.</text>
</comment>
<dbReference type="PANTHER" id="PTHR14456">
    <property type="entry name" value="INOSITOL POLYPHOSPHATE KINASE 1"/>
    <property type="match status" value="1"/>
</dbReference>
<dbReference type="GO" id="GO:0032958">
    <property type="term" value="P:inositol phosphate biosynthetic process"/>
    <property type="evidence" value="ECO:0007669"/>
    <property type="project" value="TreeGrafter"/>
</dbReference>
<dbReference type="InterPro" id="IPR009286">
    <property type="entry name" value="Ins_P5_2-kin"/>
</dbReference>
<comment type="function">
    <text evidence="9">Phosphorylates Ins(1,3,4,5,6)P5 at position 2 to form Ins(1,2,3,4,5,6)P6 (InsP6 or phytate).</text>
</comment>
<dbReference type="Proteomes" id="UP000187013">
    <property type="component" value="Unassembled WGS sequence"/>
</dbReference>
<dbReference type="GO" id="GO:0035299">
    <property type="term" value="F:inositol-1,3,4,5,6-pentakisphosphate 2-kinase activity"/>
    <property type="evidence" value="ECO:0007669"/>
    <property type="project" value="UniProtKB-EC"/>
</dbReference>
<evidence type="ECO:0000256" key="5">
    <source>
        <dbReference type="ARBA" id="ARBA00022679"/>
    </source>
</evidence>
<evidence type="ECO:0000313" key="10">
    <source>
        <dbReference type="EMBL" id="GAV53323.1"/>
    </source>
</evidence>
<comment type="domain">
    <text evidence="9">The EXKPK motif is conserved in inositol-pentakisphosphate 2-kinases of both family 1 and 2.</text>
</comment>
<comment type="similarity">
    <text evidence="2">Belongs to the IPK1 type 1 family.</text>
</comment>
<evidence type="ECO:0000256" key="6">
    <source>
        <dbReference type="ARBA" id="ARBA00022741"/>
    </source>
</evidence>
<evidence type="ECO:0000256" key="1">
    <source>
        <dbReference type="ARBA" id="ARBA00003979"/>
    </source>
</evidence>
<keyword evidence="7 9" id="KW-0418">Kinase</keyword>
<dbReference type="Pfam" id="PF06090">
    <property type="entry name" value="Ins_P5_2-kin"/>
    <property type="match status" value="1"/>
</dbReference>
<dbReference type="AlphaFoldDB" id="A0A1Q3ACU8"/>
<proteinExistence type="inferred from homology"/>
<keyword evidence="8 9" id="KW-0067">ATP-binding</keyword>
<evidence type="ECO:0000313" key="11">
    <source>
        <dbReference type="Proteomes" id="UP000187013"/>
    </source>
</evidence>
<reference evidence="10 11" key="1">
    <citation type="submission" date="2016-08" db="EMBL/GenBank/DDBJ databases">
        <title>Draft genome sequence of allopolyploid Zygosaccharomyces rouxii.</title>
        <authorList>
            <person name="Watanabe J."/>
            <person name="Uehara K."/>
            <person name="Mogi Y."/>
            <person name="Tsukioka Y."/>
        </authorList>
    </citation>
    <scope>NUCLEOTIDE SEQUENCE [LARGE SCALE GENOMIC DNA]</scope>
    <source>
        <strain evidence="10 11">NBRC 110957</strain>
    </source>
</reference>
<keyword evidence="5 9" id="KW-0808">Transferase</keyword>
<dbReference type="EC" id="2.7.1.158" evidence="3 9"/>
<evidence type="ECO:0000256" key="8">
    <source>
        <dbReference type="ARBA" id="ARBA00022840"/>
    </source>
</evidence>
<organism evidence="10 11">
    <name type="scientific">Zygosaccharomyces rouxii</name>
    <dbReference type="NCBI Taxonomy" id="4956"/>
    <lineage>
        <taxon>Eukaryota</taxon>
        <taxon>Fungi</taxon>
        <taxon>Dikarya</taxon>
        <taxon>Ascomycota</taxon>
        <taxon>Saccharomycotina</taxon>
        <taxon>Saccharomycetes</taxon>
        <taxon>Saccharomycetales</taxon>
        <taxon>Saccharomycetaceae</taxon>
        <taxon>Zygosaccharomyces</taxon>
    </lineage>
</organism>
<evidence type="ECO:0000256" key="9">
    <source>
        <dbReference type="RuleBase" id="RU364126"/>
    </source>
</evidence>
<evidence type="ECO:0000256" key="2">
    <source>
        <dbReference type="ARBA" id="ARBA00008305"/>
    </source>
</evidence>
<dbReference type="GO" id="GO:0005524">
    <property type="term" value="F:ATP binding"/>
    <property type="evidence" value="ECO:0007669"/>
    <property type="project" value="UniProtKB-KW"/>
</dbReference>
<name>A0A1Q3ACU8_ZYGRO</name>